<dbReference type="InterPro" id="IPR018490">
    <property type="entry name" value="cNMP-bd_dom_sf"/>
</dbReference>
<dbReference type="Gene3D" id="2.60.120.10">
    <property type="entry name" value="Jelly Rolls"/>
    <property type="match status" value="1"/>
</dbReference>
<dbReference type="InterPro" id="IPR000595">
    <property type="entry name" value="cNMP-bd_dom"/>
</dbReference>
<dbReference type="Pfam" id="PF00027">
    <property type="entry name" value="cNMP_binding"/>
    <property type="match status" value="1"/>
</dbReference>
<dbReference type="STRING" id="13616.ENSMODP00000043031"/>
<dbReference type="PANTHER" id="PTHR23011:SF43">
    <property type="entry name" value="CYCLIC NUCLEOTIDE-BINDING DOMAIN-CONTAINING PROTEIN 2"/>
    <property type="match status" value="1"/>
</dbReference>
<gene>
    <name evidence="9" type="primary">CNBD2</name>
</gene>
<dbReference type="PANTHER" id="PTHR23011">
    <property type="entry name" value="CYCLIC NUCLEOTIDE-BINDING DOMAIN CONTAINING PROTEIN"/>
    <property type="match status" value="1"/>
</dbReference>
<comment type="subcellular location">
    <subcellularLocation>
        <location evidence="1">Cytoplasm</location>
        <location evidence="1">Cytosol</location>
    </subcellularLocation>
</comment>
<protein>
    <recommendedName>
        <fullName evidence="7">Cyclic nucleotide-binding domain-containing protein 2</fullName>
    </recommendedName>
</protein>
<feature type="domain" description="Cyclic nucleotide-binding" evidence="8">
    <location>
        <begin position="136"/>
        <end position="238"/>
    </location>
</feature>
<keyword evidence="10" id="KW-1185">Reference proteome</keyword>
<dbReference type="Bgee" id="ENSMODG00000001501">
    <property type="expression patterns" value="Expressed in spermatid and 2 other cell types or tissues"/>
</dbReference>
<evidence type="ECO:0000313" key="10">
    <source>
        <dbReference type="Proteomes" id="UP000002280"/>
    </source>
</evidence>
<dbReference type="OMA" id="KTTKPCY"/>
<keyword evidence="5" id="KW-0114">cAMP</keyword>
<dbReference type="InterPro" id="IPR014710">
    <property type="entry name" value="RmlC-like_jellyroll"/>
</dbReference>
<reference evidence="9" key="2">
    <citation type="submission" date="2025-08" db="UniProtKB">
        <authorList>
            <consortium name="Ensembl"/>
        </authorList>
    </citation>
    <scope>IDENTIFICATION</scope>
</reference>
<keyword evidence="3" id="KW-0116">cAMP-binding</keyword>
<reference evidence="9 10" key="1">
    <citation type="journal article" date="2007" name="Nature">
        <title>Genome of the marsupial Monodelphis domestica reveals innovation in non-coding sequences.</title>
        <authorList>
            <person name="Mikkelsen T.S."/>
            <person name="Wakefield M.J."/>
            <person name="Aken B."/>
            <person name="Amemiya C.T."/>
            <person name="Chang J.L."/>
            <person name="Duke S."/>
            <person name="Garber M."/>
            <person name="Gentles A.J."/>
            <person name="Goodstadt L."/>
            <person name="Heger A."/>
            <person name="Jurka J."/>
            <person name="Kamal M."/>
            <person name="Mauceli E."/>
            <person name="Searle S.M."/>
            <person name="Sharpe T."/>
            <person name="Baker M.L."/>
            <person name="Batzer M.A."/>
            <person name="Benos P.V."/>
            <person name="Belov K."/>
            <person name="Clamp M."/>
            <person name="Cook A."/>
            <person name="Cuff J."/>
            <person name="Das R."/>
            <person name="Davidow L."/>
            <person name="Deakin J.E."/>
            <person name="Fazzari M.J."/>
            <person name="Glass J.L."/>
            <person name="Grabherr M."/>
            <person name="Greally J.M."/>
            <person name="Gu W."/>
            <person name="Hore T.A."/>
            <person name="Huttley G.A."/>
            <person name="Kleber M."/>
            <person name="Jirtle R.L."/>
            <person name="Koina E."/>
            <person name="Lee J.T."/>
            <person name="Mahony S."/>
            <person name="Marra M.A."/>
            <person name="Miller R.D."/>
            <person name="Nicholls R.D."/>
            <person name="Oda M."/>
            <person name="Papenfuss A.T."/>
            <person name="Parra Z.E."/>
            <person name="Pollock D.D."/>
            <person name="Ray D.A."/>
            <person name="Schein J.E."/>
            <person name="Speed T.P."/>
            <person name="Thompson K."/>
            <person name="VandeBerg J.L."/>
            <person name="Wade C.M."/>
            <person name="Walker J.A."/>
            <person name="Waters P.D."/>
            <person name="Webber C."/>
            <person name="Weidman J.R."/>
            <person name="Xie X."/>
            <person name="Zody M.C."/>
            <person name="Baldwin J."/>
            <person name="Abdouelleil A."/>
            <person name="Abdulkadir J."/>
            <person name="Abebe A."/>
            <person name="Abera B."/>
            <person name="Abreu J."/>
            <person name="Acer S.C."/>
            <person name="Aftuck L."/>
            <person name="Alexander A."/>
            <person name="An P."/>
            <person name="Anderson E."/>
            <person name="Anderson S."/>
            <person name="Arachi H."/>
            <person name="Azer M."/>
            <person name="Bachantsang P."/>
            <person name="Barry A."/>
            <person name="Bayul T."/>
            <person name="Berlin A."/>
            <person name="Bessette D."/>
            <person name="Bloom T."/>
            <person name="Bloom T."/>
            <person name="Boguslavskiy L."/>
            <person name="Bonnet C."/>
            <person name="Boukhgalter B."/>
            <person name="Bourzgui I."/>
            <person name="Brown A."/>
            <person name="Cahill P."/>
            <person name="Channer S."/>
            <person name="Cheshatsang Y."/>
            <person name="Chuda L."/>
            <person name="Citroen M."/>
            <person name="Collymore A."/>
            <person name="Cooke P."/>
            <person name="Costello M."/>
            <person name="D'Aco K."/>
            <person name="Daza R."/>
            <person name="De Haan G."/>
            <person name="DeGray S."/>
            <person name="DeMaso C."/>
            <person name="Dhargay N."/>
            <person name="Dooley K."/>
            <person name="Dooley E."/>
            <person name="Doricent M."/>
            <person name="Dorje P."/>
            <person name="Dorjee K."/>
            <person name="Dupes A."/>
            <person name="Elong R."/>
            <person name="Falk J."/>
            <person name="Farina A."/>
            <person name="Faro S."/>
            <person name="Ferguson D."/>
            <person name="Fisher S."/>
            <person name="Foley C.D."/>
            <person name="Franke A."/>
            <person name="Friedrich D."/>
            <person name="Gadbois L."/>
            <person name="Gearin G."/>
            <person name="Gearin C.R."/>
            <person name="Giannoukos G."/>
            <person name="Goode T."/>
            <person name="Graham J."/>
            <person name="Grandbois E."/>
            <person name="Grewal S."/>
            <person name="Gyaltsen K."/>
            <person name="Hafez N."/>
            <person name="Hagos B."/>
            <person name="Hall J."/>
            <person name="Henson C."/>
            <person name="Hollinger A."/>
            <person name="Honan T."/>
            <person name="Huard M.D."/>
            <person name="Hughes L."/>
            <person name="Hurhula B."/>
            <person name="Husby M.E."/>
            <person name="Kamat A."/>
            <person name="Kanga B."/>
            <person name="Kashin S."/>
            <person name="Khazanovich D."/>
            <person name="Kisner P."/>
            <person name="Lance K."/>
            <person name="Lara M."/>
            <person name="Lee W."/>
            <person name="Lennon N."/>
            <person name="Letendre F."/>
            <person name="LeVine R."/>
            <person name="Lipovsky A."/>
            <person name="Liu X."/>
            <person name="Liu J."/>
            <person name="Liu S."/>
            <person name="Lokyitsang T."/>
            <person name="Lokyitsang Y."/>
            <person name="Lubonja R."/>
            <person name="Lui A."/>
            <person name="MacDonald P."/>
            <person name="Magnisalis V."/>
            <person name="Maru K."/>
            <person name="Matthews C."/>
            <person name="McCusker W."/>
            <person name="McDonough S."/>
            <person name="Mehta T."/>
            <person name="Meldrim J."/>
            <person name="Meneus L."/>
            <person name="Mihai O."/>
            <person name="Mihalev A."/>
            <person name="Mihova T."/>
            <person name="Mittelman R."/>
            <person name="Mlenga V."/>
            <person name="Montmayeur A."/>
            <person name="Mulrain L."/>
            <person name="Navidi A."/>
            <person name="Naylor J."/>
            <person name="Negash T."/>
            <person name="Nguyen T."/>
            <person name="Nguyen N."/>
            <person name="Nicol R."/>
            <person name="Norbu C."/>
            <person name="Norbu N."/>
            <person name="Novod N."/>
            <person name="O'Neill B."/>
            <person name="Osman S."/>
            <person name="Markiewicz E."/>
            <person name="Oyono O.L."/>
            <person name="Patti C."/>
            <person name="Phunkhang P."/>
            <person name="Pierre F."/>
            <person name="Priest M."/>
            <person name="Raghuraman S."/>
            <person name="Rege F."/>
            <person name="Reyes R."/>
            <person name="Rise C."/>
            <person name="Rogov P."/>
            <person name="Ross K."/>
            <person name="Ryan E."/>
            <person name="Settipalli S."/>
            <person name="Shea T."/>
            <person name="Sherpa N."/>
            <person name="Shi L."/>
            <person name="Shih D."/>
            <person name="Sparrow T."/>
            <person name="Spaulding J."/>
            <person name="Stalker J."/>
            <person name="Stange-Thomann N."/>
            <person name="Stavropoulos S."/>
            <person name="Stone C."/>
            <person name="Strader C."/>
            <person name="Tesfaye S."/>
            <person name="Thomson T."/>
            <person name="Thoulutsang Y."/>
            <person name="Thoulutsang D."/>
            <person name="Topham K."/>
            <person name="Topping I."/>
            <person name="Tsamla T."/>
            <person name="Vassiliev H."/>
            <person name="Vo A."/>
            <person name="Wangchuk T."/>
            <person name="Wangdi T."/>
            <person name="Weiand M."/>
            <person name="Wilkinson J."/>
            <person name="Wilson A."/>
            <person name="Yadav S."/>
            <person name="Young G."/>
            <person name="Yu Q."/>
            <person name="Zembek L."/>
            <person name="Zhong D."/>
            <person name="Zimmer A."/>
            <person name="Zwirko Z."/>
            <person name="Jaffe D.B."/>
            <person name="Alvarez P."/>
            <person name="Brockman W."/>
            <person name="Butler J."/>
            <person name="Chin C."/>
            <person name="Gnerre S."/>
            <person name="MacCallum I."/>
            <person name="Graves J.A."/>
            <person name="Ponting C.P."/>
            <person name="Breen M."/>
            <person name="Samollow P.B."/>
            <person name="Lander E.S."/>
            <person name="Lindblad-Toh K."/>
        </authorList>
    </citation>
    <scope>NUCLEOTIDE SEQUENCE [LARGE SCALE GENOMIC DNA]</scope>
</reference>
<proteinExistence type="predicted"/>
<evidence type="ECO:0000256" key="4">
    <source>
        <dbReference type="ARBA" id="ARBA00022741"/>
    </source>
</evidence>
<dbReference type="SMART" id="SM00100">
    <property type="entry name" value="cNMP"/>
    <property type="match status" value="1"/>
</dbReference>
<comment type="function">
    <text evidence="6">Essential for male fertility. Plays an important role in spermatogenesis and regulates sperm motility by controlling the development of the flagellar bending of sperm.</text>
</comment>
<dbReference type="AlphaFoldDB" id="A0A5F8G6J4"/>
<dbReference type="Ensembl" id="ENSMODT00000059632.1">
    <property type="protein sequence ID" value="ENSMODP00000043031.1"/>
    <property type="gene ID" value="ENSMODG00000001501.4"/>
</dbReference>
<dbReference type="FunFam" id="2.60.120.10:FF:000083">
    <property type="entry name" value="Cyclic nucleotide binding domain containing 2"/>
    <property type="match status" value="1"/>
</dbReference>
<evidence type="ECO:0000313" key="9">
    <source>
        <dbReference type="Ensembl" id="ENSMODP00000043031.1"/>
    </source>
</evidence>
<dbReference type="SUPFAM" id="SSF51206">
    <property type="entry name" value="cAMP-binding domain-like"/>
    <property type="match status" value="2"/>
</dbReference>
<organism evidence="9 10">
    <name type="scientific">Monodelphis domestica</name>
    <name type="common">Gray short-tailed opossum</name>
    <dbReference type="NCBI Taxonomy" id="13616"/>
    <lineage>
        <taxon>Eukaryota</taxon>
        <taxon>Metazoa</taxon>
        <taxon>Chordata</taxon>
        <taxon>Craniata</taxon>
        <taxon>Vertebrata</taxon>
        <taxon>Euteleostomi</taxon>
        <taxon>Mammalia</taxon>
        <taxon>Metatheria</taxon>
        <taxon>Didelphimorphia</taxon>
        <taxon>Didelphidae</taxon>
        <taxon>Monodelphis</taxon>
    </lineage>
</organism>
<keyword evidence="4" id="KW-0547">Nucleotide-binding</keyword>
<dbReference type="CDD" id="cd00038">
    <property type="entry name" value="CAP_ED"/>
    <property type="match status" value="1"/>
</dbReference>
<reference evidence="9" key="3">
    <citation type="submission" date="2025-09" db="UniProtKB">
        <authorList>
            <consortium name="Ensembl"/>
        </authorList>
    </citation>
    <scope>IDENTIFICATION</scope>
</reference>
<dbReference type="GO" id="GO:0030552">
    <property type="term" value="F:cAMP binding"/>
    <property type="evidence" value="ECO:0000318"/>
    <property type="project" value="GO_Central"/>
</dbReference>
<dbReference type="FunCoup" id="A0A5F8G6J4">
    <property type="interactions" value="49"/>
</dbReference>
<evidence type="ECO:0000259" key="8">
    <source>
        <dbReference type="PROSITE" id="PS50042"/>
    </source>
</evidence>
<evidence type="ECO:0000256" key="3">
    <source>
        <dbReference type="ARBA" id="ARBA00022566"/>
    </source>
</evidence>
<evidence type="ECO:0000256" key="7">
    <source>
        <dbReference type="ARBA" id="ARBA00072573"/>
    </source>
</evidence>
<accession>A0A5F8G6J4</accession>
<evidence type="ECO:0000256" key="2">
    <source>
        <dbReference type="ARBA" id="ARBA00022490"/>
    </source>
</evidence>
<dbReference type="InParanoid" id="A0A5F8G6J4"/>
<sequence length="624" mass="73024">MLRIRKKYWGAKSCFNEFCRFYSRKYGTRGSGRHSKGRFKQLIKEIILMIRVCKIFREGLHGFREFQVMETVSKGIPIFTAWDKKRQCKLMFDYGKFTCDEGHFPERAIEIARKKPEWREESEVIDLCNFLKEVETFFNFSYQLQFQLAKVIRYERFDRRRVIIKKGHRGHSFYFIYLGSVAVTADEDGSSAFLDPCPDVLHKGSCFGEMALLIGSDRIATVVCMEDTELLVVDKEDFFGNDLDESLQREFRFRIDFFRQHSLFNTWPDTAIMKMATHCKVEKFPYGQLISRNGMNSGFIMFINKKEKGPYLFNKHICEWGTCDVVRLLDLSTCLSYHKWIWRQMTPVGQNLLDVPKLEHSPRKRFKEFQLKSYPVQDFSNLKMAHMEKIRKDTRHKCLKDSRSNIRPLNLQEKCFRSGSFSSPFSCPMVKTLHGPIPKDAVVGVYVKVHSLETGDIVGLHQYLIPDSLQDKRKMILISQGATVIRVRKDIFDELIDTETKEKVKEFQIAYPSDDIMCQKILSENTWNIFRSDLMKLLTKFPDYEQFTAFKSPPKGLYSPLSGILDLKSLGKEQPISYPIFHAKVDETPKKVLPPLRVVERLSAPRYQVKELLPKFRSPGVLLR</sequence>
<dbReference type="Proteomes" id="UP000002280">
    <property type="component" value="Chromosome 1"/>
</dbReference>
<evidence type="ECO:0000256" key="5">
    <source>
        <dbReference type="ARBA" id="ARBA00023149"/>
    </source>
</evidence>
<evidence type="ECO:0000256" key="1">
    <source>
        <dbReference type="ARBA" id="ARBA00004514"/>
    </source>
</evidence>
<keyword evidence="2" id="KW-0963">Cytoplasm</keyword>
<dbReference type="PROSITE" id="PS50042">
    <property type="entry name" value="CNMP_BINDING_3"/>
    <property type="match status" value="1"/>
</dbReference>
<evidence type="ECO:0000256" key="6">
    <source>
        <dbReference type="ARBA" id="ARBA00059651"/>
    </source>
</evidence>
<dbReference type="GeneTree" id="ENSGT00390000003964"/>
<name>A0A5F8G6J4_MONDO</name>
<dbReference type="GO" id="GO:0005829">
    <property type="term" value="C:cytosol"/>
    <property type="evidence" value="ECO:0007669"/>
    <property type="project" value="UniProtKB-SubCell"/>
</dbReference>
<dbReference type="GO" id="GO:0007283">
    <property type="term" value="P:spermatogenesis"/>
    <property type="evidence" value="ECO:0000318"/>
    <property type="project" value="GO_Central"/>
</dbReference>